<dbReference type="OrthoDB" id="2544694at2759"/>
<feature type="compositionally biased region" description="Acidic residues" evidence="5">
    <location>
        <begin position="782"/>
        <end position="800"/>
    </location>
</feature>
<name>A0A078B2Z2_STYLE</name>
<reference evidence="7 8" key="1">
    <citation type="submission" date="2014-06" db="EMBL/GenBank/DDBJ databases">
        <authorList>
            <person name="Swart Estienne"/>
        </authorList>
    </citation>
    <scope>NUCLEOTIDE SEQUENCE [LARGE SCALE GENOMIC DNA]</scope>
    <source>
        <strain evidence="7 8">130c</strain>
    </source>
</reference>
<keyword evidence="8" id="KW-1185">Reference proteome</keyword>
<evidence type="ECO:0000256" key="1">
    <source>
        <dbReference type="ARBA" id="ARBA00004141"/>
    </source>
</evidence>
<evidence type="ECO:0000313" key="8">
    <source>
        <dbReference type="Proteomes" id="UP000039865"/>
    </source>
</evidence>
<feature type="transmembrane region" description="Helical" evidence="6">
    <location>
        <begin position="317"/>
        <end position="335"/>
    </location>
</feature>
<evidence type="ECO:0000256" key="6">
    <source>
        <dbReference type="SAM" id="Phobius"/>
    </source>
</evidence>
<evidence type="ECO:0000256" key="2">
    <source>
        <dbReference type="ARBA" id="ARBA00022692"/>
    </source>
</evidence>
<sequence>MPSSLENTQYALNPNKNDNSNNYYKQRDHSNFENSHQYDNDLEVSTANNNSIVILLNNQDMYNSVVNARSNQGLARSDNIEMSLETIIPSLNQDPPITLEEALFMVSGEPDKYVIRNLYIILNLLSMVGFMIPLSMIFLFQEPKMECFNEEFKIYFRCSVQQACSKQYFNKHRQAKNDQNNNSFISYFGLMCQNENLSSQQLFAIISAVLFMGQFFFGFLMDKFGRKKIILVKLLAFGLLVMALVIIGFIGTKNYNIVLSIFFMALFVSTFFLDLQIIGFEQLQKIQRENFIILLSATRLAGILIVCACFVYLNKWVYFFCIVLGSILILGGIFMKNTFESIHYLLASTGQIDAVKYILNRIAVINDEDIITDKIAFSLSPQQIKKRRSLKFIILNLIGSKEKATVIAILSFCWLCYTTGQMIDFVFIEQMQVDLYLDLIILGCTEFMSALFTKIILKIFKRRTALLLLFSFICTLFFFLIILKSSSQTHYIVSISSRASLQILNIILTLTTLEQFPTEIRAFGFGTCLSFGMIGGMGLPFINQLSTELLIMIVLIFLTASIGIFFIRETKNEEQLRNIYTEIFPDEDQSQSPKKKSSSSAVNAEHSEMNNNQTDMNRQISIFDNIMNDLKGAKIIDEEKGDINQKYFNEQNEMIFEKDGPRAADQFDDDELDDDDYFDEEEMDENNDADMNHHLQNQEFEDDDIYNNRPIKVKNYLNEGDKLEYNSQASNSSTTRAILHDHSRQPSFEIAQSRTHTKSKGSSRKIKYIKAEKKNESRLQQEDEAEFEELTVGEIDEPDGLDQQYDRLNNI</sequence>
<keyword evidence="4 6" id="KW-0472">Membrane</keyword>
<dbReference type="InterPro" id="IPR036259">
    <property type="entry name" value="MFS_trans_sf"/>
</dbReference>
<dbReference type="GO" id="GO:0022857">
    <property type="term" value="F:transmembrane transporter activity"/>
    <property type="evidence" value="ECO:0007669"/>
    <property type="project" value="InterPro"/>
</dbReference>
<evidence type="ECO:0000256" key="4">
    <source>
        <dbReference type="ARBA" id="ARBA00023136"/>
    </source>
</evidence>
<feature type="region of interest" description="Disordered" evidence="5">
    <location>
        <begin position="1"/>
        <end position="27"/>
    </location>
</feature>
<dbReference type="AlphaFoldDB" id="A0A078B2Z2"/>
<comment type="subcellular location">
    <subcellularLocation>
        <location evidence="1">Membrane</location>
        <topology evidence="1">Multi-pass membrane protein</topology>
    </subcellularLocation>
</comment>
<feature type="region of interest" description="Disordered" evidence="5">
    <location>
        <begin position="587"/>
        <end position="615"/>
    </location>
</feature>
<keyword evidence="3 6" id="KW-1133">Transmembrane helix</keyword>
<accession>A0A078B2Z2</accession>
<feature type="compositionally biased region" description="Basic and acidic residues" evidence="5">
    <location>
        <begin position="769"/>
        <end position="781"/>
    </location>
</feature>
<keyword evidence="2 6" id="KW-0812">Transmembrane</keyword>
<feature type="transmembrane region" description="Helical" evidence="6">
    <location>
        <begin position="291"/>
        <end position="311"/>
    </location>
</feature>
<feature type="transmembrane region" description="Helical" evidence="6">
    <location>
        <begin position="435"/>
        <end position="457"/>
    </location>
</feature>
<feature type="region of interest" description="Disordered" evidence="5">
    <location>
        <begin position="751"/>
        <end position="811"/>
    </location>
</feature>
<feature type="compositionally biased region" description="Polar residues" evidence="5">
    <location>
        <begin position="1"/>
        <end position="12"/>
    </location>
</feature>
<gene>
    <name evidence="7" type="primary">Contig8728.g9316</name>
    <name evidence="7" type="ORF">STYLEM_17748</name>
</gene>
<dbReference type="Gene3D" id="1.20.1250.20">
    <property type="entry name" value="MFS general substrate transporter like domains"/>
    <property type="match status" value="1"/>
</dbReference>
<feature type="transmembrane region" description="Helical" evidence="6">
    <location>
        <begin position="257"/>
        <end position="279"/>
    </location>
</feature>
<proteinExistence type="predicted"/>
<evidence type="ECO:0000313" key="7">
    <source>
        <dbReference type="EMBL" id="CDW88626.1"/>
    </source>
</evidence>
<dbReference type="GO" id="GO:0016020">
    <property type="term" value="C:membrane"/>
    <property type="evidence" value="ECO:0007669"/>
    <property type="project" value="UniProtKB-SubCell"/>
</dbReference>
<feature type="transmembrane region" description="Helical" evidence="6">
    <location>
        <begin position="522"/>
        <end position="543"/>
    </location>
</feature>
<feature type="transmembrane region" description="Helical" evidence="6">
    <location>
        <begin position="549"/>
        <end position="567"/>
    </location>
</feature>
<feature type="compositionally biased region" description="Basic residues" evidence="5">
    <location>
        <begin position="755"/>
        <end position="768"/>
    </location>
</feature>
<dbReference type="Proteomes" id="UP000039865">
    <property type="component" value="Unassembled WGS sequence"/>
</dbReference>
<dbReference type="Pfam" id="PF07690">
    <property type="entry name" value="MFS_1"/>
    <property type="match status" value="1"/>
</dbReference>
<feature type="transmembrane region" description="Helical" evidence="6">
    <location>
        <begin position="404"/>
        <end position="423"/>
    </location>
</feature>
<feature type="transmembrane region" description="Helical" evidence="6">
    <location>
        <begin position="118"/>
        <end position="140"/>
    </location>
</feature>
<feature type="transmembrane region" description="Helical" evidence="6">
    <location>
        <begin position="201"/>
        <end position="220"/>
    </location>
</feature>
<feature type="transmembrane region" description="Helical" evidence="6">
    <location>
        <begin position="232"/>
        <end position="251"/>
    </location>
</feature>
<dbReference type="InParanoid" id="A0A078B2Z2"/>
<protein>
    <submittedName>
        <fullName evidence="7">Organic cation transporter</fullName>
    </submittedName>
</protein>
<dbReference type="PANTHER" id="PTHR24064">
    <property type="entry name" value="SOLUTE CARRIER FAMILY 22 MEMBER"/>
    <property type="match status" value="1"/>
</dbReference>
<feature type="compositionally biased region" description="Low complexity" evidence="5">
    <location>
        <begin position="13"/>
        <end position="22"/>
    </location>
</feature>
<evidence type="ECO:0000256" key="5">
    <source>
        <dbReference type="SAM" id="MobiDB-lite"/>
    </source>
</evidence>
<organism evidence="7 8">
    <name type="scientific">Stylonychia lemnae</name>
    <name type="common">Ciliate</name>
    <dbReference type="NCBI Taxonomy" id="5949"/>
    <lineage>
        <taxon>Eukaryota</taxon>
        <taxon>Sar</taxon>
        <taxon>Alveolata</taxon>
        <taxon>Ciliophora</taxon>
        <taxon>Intramacronucleata</taxon>
        <taxon>Spirotrichea</taxon>
        <taxon>Stichotrichia</taxon>
        <taxon>Sporadotrichida</taxon>
        <taxon>Oxytrichidae</taxon>
        <taxon>Stylonychinae</taxon>
        <taxon>Stylonychia</taxon>
    </lineage>
</organism>
<feature type="transmembrane region" description="Helical" evidence="6">
    <location>
        <begin position="464"/>
        <end position="483"/>
    </location>
</feature>
<dbReference type="SUPFAM" id="SSF103473">
    <property type="entry name" value="MFS general substrate transporter"/>
    <property type="match status" value="1"/>
</dbReference>
<dbReference type="EMBL" id="CCKQ01016753">
    <property type="protein sequence ID" value="CDW88626.1"/>
    <property type="molecule type" value="Genomic_DNA"/>
</dbReference>
<evidence type="ECO:0000256" key="3">
    <source>
        <dbReference type="ARBA" id="ARBA00022989"/>
    </source>
</evidence>
<dbReference type="InterPro" id="IPR011701">
    <property type="entry name" value="MFS"/>
</dbReference>